<dbReference type="InterPro" id="IPR000315">
    <property type="entry name" value="Znf_B-box"/>
</dbReference>
<dbReference type="PROSITE" id="PS50119">
    <property type="entry name" value="ZF_BBOX"/>
    <property type="match status" value="2"/>
</dbReference>
<dbReference type="SUPFAM" id="SSF57850">
    <property type="entry name" value="RING/U-box"/>
    <property type="match status" value="1"/>
</dbReference>
<keyword evidence="1" id="KW-0479">Metal-binding</keyword>
<proteinExistence type="predicted"/>
<dbReference type="AlphaFoldDB" id="A0AAD9J2Y3"/>
<evidence type="ECO:0000313" key="6">
    <source>
        <dbReference type="EMBL" id="KAK2145093.1"/>
    </source>
</evidence>
<feature type="domain" description="B box-type" evidence="5">
    <location>
        <begin position="61"/>
        <end position="110"/>
    </location>
</feature>
<evidence type="ECO:0000256" key="2">
    <source>
        <dbReference type="ARBA" id="ARBA00022771"/>
    </source>
</evidence>
<evidence type="ECO:0000313" key="7">
    <source>
        <dbReference type="Proteomes" id="UP001208570"/>
    </source>
</evidence>
<protein>
    <recommendedName>
        <fullName evidence="5">B box-type domain-containing protein</fullName>
    </recommendedName>
</protein>
<evidence type="ECO:0000256" key="1">
    <source>
        <dbReference type="ARBA" id="ARBA00022723"/>
    </source>
</evidence>
<dbReference type="Proteomes" id="UP001208570">
    <property type="component" value="Unassembled WGS sequence"/>
</dbReference>
<keyword evidence="2 4" id="KW-0863">Zinc-finger</keyword>
<accession>A0AAD9J2Y3</accession>
<dbReference type="Gene3D" id="3.30.40.10">
    <property type="entry name" value="Zinc/RING finger domain, C3HC4 (zinc finger)"/>
    <property type="match status" value="1"/>
</dbReference>
<dbReference type="EMBL" id="JAODUP010000703">
    <property type="protein sequence ID" value="KAK2145093.1"/>
    <property type="molecule type" value="Genomic_DNA"/>
</dbReference>
<reference evidence="6" key="1">
    <citation type="journal article" date="2023" name="Mol. Biol. Evol.">
        <title>Third-Generation Sequencing Reveals the Adaptive Role of the Epigenome in Three Deep-Sea Polychaetes.</title>
        <authorList>
            <person name="Perez M."/>
            <person name="Aroh O."/>
            <person name="Sun Y."/>
            <person name="Lan Y."/>
            <person name="Juniper S.K."/>
            <person name="Young C.R."/>
            <person name="Angers B."/>
            <person name="Qian P.Y."/>
        </authorList>
    </citation>
    <scope>NUCLEOTIDE SEQUENCE</scope>
    <source>
        <strain evidence="6">P08H-3</strain>
    </source>
</reference>
<gene>
    <name evidence="6" type="ORF">LSH36_703g00021</name>
</gene>
<dbReference type="PROSITE" id="PS00518">
    <property type="entry name" value="ZF_RING_1"/>
    <property type="match status" value="1"/>
</dbReference>
<dbReference type="PANTHER" id="PTHR25462:SF296">
    <property type="entry name" value="MEIOTIC P26, ISOFORM F"/>
    <property type="match status" value="1"/>
</dbReference>
<dbReference type="InterPro" id="IPR017907">
    <property type="entry name" value="Znf_RING_CS"/>
</dbReference>
<dbReference type="Gene3D" id="3.30.160.60">
    <property type="entry name" value="Classic Zinc Finger"/>
    <property type="match status" value="1"/>
</dbReference>
<keyword evidence="3" id="KW-0862">Zinc</keyword>
<organism evidence="6 7">
    <name type="scientific">Paralvinella palmiformis</name>
    <dbReference type="NCBI Taxonomy" id="53620"/>
    <lineage>
        <taxon>Eukaryota</taxon>
        <taxon>Metazoa</taxon>
        <taxon>Spiralia</taxon>
        <taxon>Lophotrochozoa</taxon>
        <taxon>Annelida</taxon>
        <taxon>Polychaeta</taxon>
        <taxon>Sedentaria</taxon>
        <taxon>Canalipalpata</taxon>
        <taxon>Terebellida</taxon>
        <taxon>Terebelliformia</taxon>
        <taxon>Alvinellidae</taxon>
        <taxon>Paralvinella</taxon>
    </lineage>
</organism>
<dbReference type="PANTHER" id="PTHR25462">
    <property type="entry name" value="BONUS, ISOFORM C-RELATED"/>
    <property type="match status" value="1"/>
</dbReference>
<dbReference type="Pfam" id="PF00643">
    <property type="entry name" value="zf-B_box"/>
    <property type="match status" value="1"/>
</dbReference>
<dbReference type="SUPFAM" id="SSF57845">
    <property type="entry name" value="B-box zinc-binding domain"/>
    <property type="match status" value="1"/>
</dbReference>
<comment type="caution">
    <text evidence="6">The sequence shown here is derived from an EMBL/GenBank/DDBJ whole genome shotgun (WGS) entry which is preliminary data.</text>
</comment>
<dbReference type="InterPro" id="IPR047153">
    <property type="entry name" value="TRIM45/56/19-like"/>
</dbReference>
<dbReference type="GO" id="GO:0008270">
    <property type="term" value="F:zinc ion binding"/>
    <property type="evidence" value="ECO:0007669"/>
    <property type="project" value="UniProtKB-KW"/>
</dbReference>
<keyword evidence="7" id="KW-1185">Reference proteome</keyword>
<evidence type="ECO:0000256" key="3">
    <source>
        <dbReference type="ARBA" id="ARBA00022833"/>
    </source>
</evidence>
<name>A0AAD9J2Y3_9ANNE</name>
<evidence type="ECO:0000259" key="5">
    <source>
        <dbReference type="PROSITE" id="PS50119"/>
    </source>
</evidence>
<feature type="domain" description="B box-type" evidence="5">
    <location>
        <begin position="115"/>
        <end position="155"/>
    </location>
</feature>
<sequence length="178" mass="20101">MLSCFHAFCKDCLQQKANNPQSPSTTSCPVCGQTTQVNGGFTASLPLFCFLKLDEAKNKLMRDRRCAIYMNLKHNKFNVSYYCFVCGYGHCENCHPKHDATYLGHTQIPVTSATIHSIFCDEHGGILVHFCITCTKAICSKCRIGEHSEHAIYELTYDAKNYFKGISFNNFTISRQNT</sequence>
<dbReference type="InterPro" id="IPR013083">
    <property type="entry name" value="Znf_RING/FYVE/PHD"/>
</dbReference>
<evidence type="ECO:0000256" key="4">
    <source>
        <dbReference type="PROSITE-ProRule" id="PRU00024"/>
    </source>
</evidence>